<sequence>MSDNEICSPIEETTRETVGDQEVAEHENGSAGFPYSVDSEMRTVFSDPVNFNVKHPLYNQWTLWFDNPGKKASSTNWSQNLKNLITFDSVEEFWGVYNNVVKASELNSGSNYHLFKSGIKPMWEDPVNENGGKWVIQFPRNKTGEDINNLWLYTMLACIGESFDYPDEICGAVVSVRKIFYRISLWTRTSNDREVCETLGRQLKATLGLGQNQQLEFQSHSDSAKSGLHKERFLV</sequence>
<evidence type="ECO:0000313" key="2">
    <source>
        <dbReference type="Proteomes" id="UP000789525"/>
    </source>
</evidence>
<name>A0ACA9K5V9_9GLOM</name>
<keyword evidence="2" id="KW-1185">Reference proteome</keyword>
<reference evidence="1" key="1">
    <citation type="submission" date="2021-06" db="EMBL/GenBank/DDBJ databases">
        <authorList>
            <person name="Kallberg Y."/>
            <person name="Tangrot J."/>
            <person name="Rosling A."/>
        </authorList>
    </citation>
    <scope>NUCLEOTIDE SEQUENCE</scope>
    <source>
        <strain evidence="1">CL356</strain>
    </source>
</reference>
<dbReference type="Proteomes" id="UP000789525">
    <property type="component" value="Unassembled WGS sequence"/>
</dbReference>
<organism evidence="1 2">
    <name type="scientific">Acaulospora colombiana</name>
    <dbReference type="NCBI Taxonomy" id="27376"/>
    <lineage>
        <taxon>Eukaryota</taxon>
        <taxon>Fungi</taxon>
        <taxon>Fungi incertae sedis</taxon>
        <taxon>Mucoromycota</taxon>
        <taxon>Glomeromycotina</taxon>
        <taxon>Glomeromycetes</taxon>
        <taxon>Diversisporales</taxon>
        <taxon>Acaulosporaceae</taxon>
        <taxon>Acaulospora</taxon>
    </lineage>
</organism>
<gene>
    <name evidence="1" type="ORF">ACOLOM_LOCUS775</name>
</gene>
<dbReference type="EMBL" id="CAJVPT010000850">
    <property type="protein sequence ID" value="CAG8451600.1"/>
    <property type="molecule type" value="Genomic_DNA"/>
</dbReference>
<accession>A0ACA9K5V9</accession>
<comment type="caution">
    <text evidence="1">The sequence shown here is derived from an EMBL/GenBank/DDBJ whole genome shotgun (WGS) entry which is preliminary data.</text>
</comment>
<proteinExistence type="predicted"/>
<evidence type="ECO:0000313" key="1">
    <source>
        <dbReference type="EMBL" id="CAG8451600.1"/>
    </source>
</evidence>
<protein>
    <submittedName>
        <fullName evidence="1">13188_t:CDS:1</fullName>
    </submittedName>
</protein>